<gene>
    <name evidence="2" type="ORF">B0J12DRAFT_434856</name>
</gene>
<evidence type="ECO:0008006" key="4">
    <source>
        <dbReference type="Google" id="ProtNLM"/>
    </source>
</evidence>
<evidence type="ECO:0000256" key="1">
    <source>
        <dbReference type="SAM" id="MobiDB-lite"/>
    </source>
</evidence>
<dbReference type="EMBL" id="JAGTJR010000008">
    <property type="protein sequence ID" value="KAH7055879.1"/>
    <property type="molecule type" value="Genomic_DNA"/>
</dbReference>
<accession>A0ABQ8GHC3</accession>
<reference evidence="2 3" key="1">
    <citation type="journal article" date="2021" name="Nat. Commun.">
        <title>Genetic determinants of endophytism in the Arabidopsis root mycobiome.</title>
        <authorList>
            <person name="Mesny F."/>
            <person name="Miyauchi S."/>
            <person name="Thiergart T."/>
            <person name="Pickel B."/>
            <person name="Atanasova L."/>
            <person name="Karlsson M."/>
            <person name="Huettel B."/>
            <person name="Barry K.W."/>
            <person name="Haridas S."/>
            <person name="Chen C."/>
            <person name="Bauer D."/>
            <person name="Andreopoulos W."/>
            <person name="Pangilinan J."/>
            <person name="LaButti K."/>
            <person name="Riley R."/>
            <person name="Lipzen A."/>
            <person name="Clum A."/>
            <person name="Drula E."/>
            <person name="Henrissat B."/>
            <person name="Kohler A."/>
            <person name="Grigoriev I.V."/>
            <person name="Martin F.M."/>
            <person name="Hacquard S."/>
        </authorList>
    </citation>
    <scope>NUCLEOTIDE SEQUENCE [LARGE SCALE GENOMIC DNA]</scope>
    <source>
        <strain evidence="2 3">MPI-SDFR-AT-0080</strain>
    </source>
</reference>
<feature type="region of interest" description="Disordered" evidence="1">
    <location>
        <begin position="550"/>
        <end position="597"/>
    </location>
</feature>
<evidence type="ECO:0000313" key="2">
    <source>
        <dbReference type="EMBL" id="KAH7055879.1"/>
    </source>
</evidence>
<proteinExistence type="predicted"/>
<evidence type="ECO:0000313" key="3">
    <source>
        <dbReference type="Proteomes" id="UP000774617"/>
    </source>
</evidence>
<keyword evidence="3" id="KW-1185">Reference proteome</keyword>
<dbReference type="InterPro" id="IPR036987">
    <property type="entry name" value="SRA-YDG_sf"/>
</dbReference>
<dbReference type="InterPro" id="IPR015947">
    <property type="entry name" value="PUA-like_sf"/>
</dbReference>
<dbReference type="SUPFAM" id="SSF88697">
    <property type="entry name" value="PUA domain-like"/>
    <property type="match status" value="1"/>
</dbReference>
<comment type="caution">
    <text evidence="2">The sequence shown here is derived from an EMBL/GenBank/DDBJ whole genome shotgun (WGS) entry which is preliminary data.</text>
</comment>
<feature type="compositionally biased region" description="Polar residues" evidence="1">
    <location>
        <begin position="552"/>
        <end position="561"/>
    </location>
</feature>
<feature type="region of interest" description="Disordered" evidence="1">
    <location>
        <begin position="685"/>
        <end position="706"/>
    </location>
</feature>
<dbReference type="Proteomes" id="UP000774617">
    <property type="component" value="Unassembled WGS sequence"/>
</dbReference>
<feature type="compositionally biased region" description="Basic and acidic residues" evidence="1">
    <location>
        <begin position="572"/>
        <end position="587"/>
    </location>
</feature>
<sequence>MSPTYSKELLRQHASWIRDDLDPRIARDGPDCMHPDDVLTLHELFVGLQDADLSISTLRFSRIHLAILEVSGKATRWPKRLAKECDKTVEVWTKKYGKLSEIRPRLFKPDGRLYGVCTGRELTRNALIRLWSEQNPAHTSPDRGMQHGSLGFKPGDWWINGMFAFHAGIIDLNCTDGGICANRQGAYAVVMKDNDEICTETADKFKYRCKPNDPGRFRMTSADFRSRYPIRVLRSHTLNSLWSPRSGIRYEGLHRITGWTLRPANPTDKIGEALLWEVELERDHALEDESNFVKVVLKHPLAEETDDYMEYKRIRKEMLYKVREEIRTGIPASVPETPPPFPAPGKPAITIQSPPMSPKTEQPFFVGDYCLMREPVLPGSPESPPVSRTSFFQPSPLPTPRVSHAKTGPVDRSKRVAPSQPRSLTIPQNLRKTLSAISAETKGKKSGVINSPRKANQPPNASEGNPQKTKKETFTSLTPAKDAKSGIAKSITPIFSDGARDSDVPESPFGSVLPSDQELSSYPFDNDLTPTTAPSSSIALAIHQPVDCKAQDSFSSSSNPAYRQVHWGTPEDNDKEKEDEAAAEKNTNKSRHHQRRDRAVYEAFEREECPEPRLLLAALNEVWDDCGEPEYPDMVLEEPIAYESNSGYSGGFGMASRSEDYLKRIPPGGIDVGRFLAQQAAVAAEGVEGQKGKEQGQAARRSWHAGDQKDYSHEICRVLREMLEVSNELSMSASPGSSGASAGAVAAAARRQSLRWSSGGANIGGGSVSDKSASGLVRAKRRSLSAFDTRMPGLGLEDGARAGRGQLRPTIVRFSGMLNRQSLHETVDEVADEGAAVAEENAGDGKGKVVGKGKASGQAREAGFLF</sequence>
<feature type="compositionally biased region" description="Polar residues" evidence="1">
    <location>
        <begin position="420"/>
        <end position="438"/>
    </location>
</feature>
<name>A0ABQ8GHC3_9PEZI</name>
<dbReference type="Gene3D" id="2.30.280.10">
    <property type="entry name" value="SRA-YDG"/>
    <property type="match status" value="1"/>
</dbReference>
<feature type="compositionally biased region" description="Polar residues" evidence="1">
    <location>
        <begin position="453"/>
        <end position="467"/>
    </location>
</feature>
<protein>
    <recommendedName>
        <fullName evidence="4">YDG domain-containing protein</fullName>
    </recommendedName>
</protein>
<organism evidence="2 3">
    <name type="scientific">Macrophomina phaseolina</name>
    <dbReference type="NCBI Taxonomy" id="35725"/>
    <lineage>
        <taxon>Eukaryota</taxon>
        <taxon>Fungi</taxon>
        <taxon>Dikarya</taxon>
        <taxon>Ascomycota</taxon>
        <taxon>Pezizomycotina</taxon>
        <taxon>Dothideomycetes</taxon>
        <taxon>Dothideomycetes incertae sedis</taxon>
        <taxon>Botryosphaeriales</taxon>
        <taxon>Botryosphaeriaceae</taxon>
        <taxon>Macrophomina</taxon>
    </lineage>
</organism>
<feature type="region of interest" description="Disordered" evidence="1">
    <location>
        <begin position="376"/>
        <end position="530"/>
    </location>
</feature>